<evidence type="ECO:0000313" key="5">
    <source>
        <dbReference type="Proteomes" id="UP001385499"/>
    </source>
</evidence>
<name>A0ABU8TRC6_9HYPH</name>
<evidence type="ECO:0000259" key="3">
    <source>
        <dbReference type="PROSITE" id="PS51186"/>
    </source>
</evidence>
<dbReference type="InterPro" id="IPR051016">
    <property type="entry name" value="Diverse_Substrate_AcTransf"/>
</dbReference>
<proteinExistence type="predicted"/>
<dbReference type="EMBL" id="JBAKIA010000025">
    <property type="protein sequence ID" value="MEJ8476718.1"/>
    <property type="molecule type" value="Genomic_DNA"/>
</dbReference>
<dbReference type="Proteomes" id="UP001385499">
    <property type="component" value="Unassembled WGS sequence"/>
</dbReference>
<dbReference type="SUPFAM" id="SSF55729">
    <property type="entry name" value="Acyl-CoA N-acyltransferases (Nat)"/>
    <property type="match status" value="1"/>
</dbReference>
<gene>
    <name evidence="4" type="ORF">V6575_21770</name>
</gene>
<evidence type="ECO:0000256" key="2">
    <source>
        <dbReference type="ARBA" id="ARBA00023315"/>
    </source>
</evidence>
<accession>A0ABU8TRC6</accession>
<keyword evidence="5" id="KW-1185">Reference proteome</keyword>
<dbReference type="CDD" id="cd04301">
    <property type="entry name" value="NAT_SF"/>
    <property type="match status" value="1"/>
</dbReference>
<dbReference type="PROSITE" id="PS51186">
    <property type="entry name" value="GNAT"/>
    <property type="match status" value="1"/>
</dbReference>
<dbReference type="PANTHER" id="PTHR10545:SF42">
    <property type="entry name" value="ACETYLTRANSFERASE"/>
    <property type="match status" value="1"/>
</dbReference>
<dbReference type="RefSeq" id="WP_340277442.1">
    <property type="nucleotide sequence ID" value="NZ_JBAKIA010000025.1"/>
</dbReference>
<protein>
    <submittedName>
        <fullName evidence="4">GNAT family N-acetyltransferase</fullName>
    </submittedName>
</protein>
<evidence type="ECO:0000313" key="4">
    <source>
        <dbReference type="EMBL" id="MEJ8476718.1"/>
    </source>
</evidence>
<dbReference type="Gene3D" id="3.40.630.30">
    <property type="match status" value="1"/>
</dbReference>
<comment type="caution">
    <text evidence="4">The sequence shown here is derived from an EMBL/GenBank/DDBJ whole genome shotgun (WGS) entry which is preliminary data.</text>
</comment>
<organism evidence="4 5">
    <name type="scientific">Roseibium algae</name>
    <dbReference type="NCBI Taxonomy" id="3123038"/>
    <lineage>
        <taxon>Bacteria</taxon>
        <taxon>Pseudomonadati</taxon>
        <taxon>Pseudomonadota</taxon>
        <taxon>Alphaproteobacteria</taxon>
        <taxon>Hyphomicrobiales</taxon>
        <taxon>Stappiaceae</taxon>
        <taxon>Roseibium</taxon>
    </lineage>
</organism>
<dbReference type="InterPro" id="IPR000182">
    <property type="entry name" value="GNAT_dom"/>
</dbReference>
<sequence>MNDLIIRPLKASDCAEWASLWHGYLTYYKLADLPQAVTDDLFERLLGKGGHFGLVAERQGKLVGFVHSLPHDSTWSLQQTCYLEDLYVDAEQRGGGVGRKLIEAVSAEAERLGCHKVYWHTEENNTRARQLYDRIGTLSDFVKYDRR</sequence>
<dbReference type="Pfam" id="PF00583">
    <property type="entry name" value="Acetyltransf_1"/>
    <property type="match status" value="1"/>
</dbReference>
<dbReference type="PANTHER" id="PTHR10545">
    <property type="entry name" value="DIAMINE N-ACETYLTRANSFERASE"/>
    <property type="match status" value="1"/>
</dbReference>
<feature type="domain" description="N-acetyltransferase" evidence="3">
    <location>
        <begin position="4"/>
        <end position="147"/>
    </location>
</feature>
<dbReference type="InterPro" id="IPR016181">
    <property type="entry name" value="Acyl_CoA_acyltransferase"/>
</dbReference>
<evidence type="ECO:0000256" key="1">
    <source>
        <dbReference type="ARBA" id="ARBA00022679"/>
    </source>
</evidence>
<reference evidence="4 5" key="1">
    <citation type="submission" date="2024-02" db="EMBL/GenBank/DDBJ databases">
        <title>Roseibium algae sp. nov., isolated from marine alga (Grateloupia sp.), showing potential in myo-inositol conversion.</title>
        <authorList>
            <person name="Wang Y."/>
        </authorList>
    </citation>
    <scope>NUCLEOTIDE SEQUENCE [LARGE SCALE GENOMIC DNA]</scope>
    <source>
        <strain evidence="4 5">H3510</strain>
    </source>
</reference>
<keyword evidence="1" id="KW-0808">Transferase</keyword>
<keyword evidence="2" id="KW-0012">Acyltransferase</keyword>